<gene>
    <name evidence="3" type="ORF">GSTENG00031070001</name>
</gene>
<dbReference type="OrthoDB" id="7446186at2759"/>
<dbReference type="EMBL" id="CAAE01015007">
    <property type="protein sequence ID" value="CAG09694.1"/>
    <property type="molecule type" value="Genomic_DNA"/>
</dbReference>
<name>Q4RPI8_TETNG</name>
<reference evidence="3" key="1">
    <citation type="journal article" date="2004" name="Nature">
        <title>Genome duplication in the teleost fish Tetraodon nigroviridis reveals the early vertebrate proto-karyotype.</title>
        <authorList>
            <person name="Jaillon O."/>
            <person name="Aury J.-M."/>
            <person name="Brunet F."/>
            <person name="Petit J.-L."/>
            <person name="Stange-Thomann N."/>
            <person name="Mauceli E."/>
            <person name="Bouneau L."/>
            <person name="Fischer C."/>
            <person name="Ozouf-Costaz C."/>
            <person name="Bernot A."/>
            <person name="Nicaud S."/>
            <person name="Jaffe D."/>
            <person name="Fisher S."/>
            <person name="Lutfalla G."/>
            <person name="Dossat C."/>
            <person name="Segurens B."/>
            <person name="Dasilva C."/>
            <person name="Salanoubat M."/>
            <person name="Levy M."/>
            <person name="Boudet N."/>
            <person name="Castellano S."/>
            <person name="Anthouard V."/>
            <person name="Jubin C."/>
            <person name="Castelli V."/>
            <person name="Katinka M."/>
            <person name="Vacherie B."/>
            <person name="Biemont C."/>
            <person name="Skalli Z."/>
            <person name="Cattolico L."/>
            <person name="Poulain J."/>
            <person name="De Berardinis V."/>
            <person name="Cruaud C."/>
            <person name="Duprat S."/>
            <person name="Brottier P."/>
            <person name="Coutanceau J.-P."/>
            <person name="Gouzy J."/>
            <person name="Parra G."/>
            <person name="Lardier G."/>
            <person name="Chapple C."/>
            <person name="McKernan K.J."/>
            <person name="McEwan P."/>
            <person name="Bosak S."/>
            <person name="Kellis M."/>
            <person name="Volff J.-N."/>
            <person name="Guigo R."/>
            <person name="Zody M.C."/>
            <person name="Mesirov J."/>
            <person name="Lindblad-Toh K."/>
            <person name="Birren B."/>
            <person name="Nusbaum C."/>
            <person name="Kahn D."/>
            <person name="Robinson-Rechavi M."/>
            <person name="Laudet V."/>
            <person name="Schachter V."/>
            <person name="Quetier F."/>
            <person name="Saurin W."/>
            <person name="Scarpelli C."/>
            <person name="Wincker P."/>
            <person name="Lander E.S."/>
            <person name="Weissenbach J."/>
            <person name="Roest Crollius H."/>
        </authorList>
    </citation>
    <scope>NUCLEOTIDE SEQUENCE [LARGE SCALE GENOMIC DNA]</scope>
</reference>
<organism evidence="3">
    <name type="scientific">Tetraodon nigroviridis</name>
    <name type="common">Spotted green pufferfish</name>
    <name type="synonym">Chelonodon nigroviridis</name>
    <dbReference type="NCBI Taxonomy" id="99883"/>
    <lineage>
        <taxon>Eukaryota</taxon>
        <taxon>Metazoa</taxon>
        <taxon>Chordata</taxon>
        <taxon>Craniata</taxon>
        <taxon>Vertebrata</taxon>
        <taxon>Euteleostomi</taxon>
        <taxon>Actinopterygii</taxon>
        <taxon>Neopterygii</taxon>
        <taxon>Teleostei</taxon>
        <taxon>Neoteleostei</taxon>
        <taxon>Acanthomorphata</taxon>
        <taxon>Eupercaria</taxon>
        <taxon>Tetraodontiformes</taxon>
        <taxon>Tetradontoidea</taxon>
        <taxon>Tetraodontidae</taxon>
        <taxon>Tetraodon</taxon>
    </lineage>
</organism>
<evidence type="ECO:0000313" key="3">
    <source>
        <dbReference type="EMBL" id="CAG09694.1"/>
    </source>
</evidence>
<protein>
    <submittedName>
        <fullName evidence="3">Chromosome 12 SCAF15007, whole genome shotgun sequence</fullName>
    </submittedName>
</protein>
<dbReference type="InterPro" id="IPR037056">
    <property type="entry name" value="RNase_H1_N_sf"/>
</dbReference>
<dbReference type="Gene3D" id="3.40.970.10">
    <property type="entry name" value="Ribonuclease H1, N-terminal domain"/>
    <property type="match status" value="1"/>
</dbReference>
<dbReference type="KEGG" id="tng:GSTEN00031070G001"/>
<feature type="region of interest" description="Disordered" evidence="1">
    <location>
        <begin position="1"/>
        <end position="41"/>
    </location>
</feature>
<dbReference type="Pfam" id="PF01693">
    <property type="entry name" value="Cauli_VI"/>
    <property type="match status" value="1"/>
</dbReference>
<dbReference type="InterPro" id="IPR011320">
    <property type="entry name" value="RNase_H1_N"/>
</dbReference>
<proteinExistence type="predicted"/>
<feature type="non-terminal residue" evidence="3">
    <location>
        <position position="1"/>
    </location>
</feature>
<evidence type="ECO:0000256" key="1">
    <source>
        <dbReference type="SAM" id="MobiDB-lite"/>
    </source>
</evidence>
<feature type="compositionally biased region" description="Polar residues" evidence="1">
    <location>
        <begin position="29"/>
        <end position="41"/>
    </location>
</feature>
<evidence type="ECO:0000259" key="2">
    <source>
        <dbReference type="Pfam" id="PF01693"/>
    </source>
</evidence>
<feature type="domain" description="Ribonuclease H1 N-terminal" evidence="2">
    <location>
        <begin position="63"/>
        <end position="98"/>
    </location>
</feature>
<sequence length="145" mass="15994">DFGYGVGLNPPDEEEVSEKSSKSFTEVSNSQNITETPSKQTQVSPTLYYGVCPPWHDVLARSERAHVFTDRKDALQAVKTMKGARFKAFSIREDAEKFARGICDYFLSPSKTVSCVSPAKPGTVLSKGGYICLGLFSFHSLLVLY</sequence>
<reference evidence="3" key="2">
    <citation type="submission" date="2004-02" db="EMBL/GenBank/DDBJ databases">
        <authorList>
            <consortium name="Genoscope"/>
            <consortium name="Whitehead Institute Centre for Genome Research"/>
        </authorList>
    </citation>
    <scope>NUCLEOTIDE SEQUENCE</scope>
</reference>
<dbReference type="AlphaFoldDB" id="Q4RPI8"/>
<accession>Q4RPI8</accession>